<dbReference type="InterPro" id="IPR047233">
    <property type="entry name" value="UAH_cupin"/>
</dbReference>
<comment type="function">
    <text evidence="5">Catalyzes the catabolism of the allantoin degradation intermediate (S)-ureidoglycolate, generating urea and glyoxylate. Involved in the utilization of allantoin as nitrogen source.</text>
</comment>
<dbReference type="SUPFAM" id="SSF51182">
    <property type="entry name" value="RmlC-like cupins"/>
    <property type="match status" value="1"/>
</dbReference>
<dbReference type="GO" id="GO:0006145">
    <property type="term" value="P:purine nucleobase catabolic process"/>
    <property type="evidence" value="ECO:0007669"/>
    <property type="project" value="UniProtKB-UniRule"/>
</dbReference>
<accession>A0AAV5NPU0</accession>
<dbReference type="PANTHER" id="PTHR21221:SF1">
    <property type="entry name" value="UREIDOGLYCOLATE LYASE"/>
    <property type="match status" value="1"/>
</dbReference>
<dbReference type="RefSeq" id="WP_126608337.1">
    <property type="nucleotide sequence ID" value="NZ_AP025145.1"/>
</dbReference>
<comment type="caution">
    <text evidence="6">The sequence shown here is derived from an EMBL/GenBank/DDBJ whole genome shotgun (WGS) entry which is preliminary data.</text>
</comment>
<dbReference type="GO" id="GO:0004848">
    <property type="term" value="F:ureidoglycolate hydrolase activity"/>
    <property type="evidence" value="ECO:0007669"/>
    <property type="project" value="InterPro"/>
</dbReference>
<dbReference type="HAMAP" id="MF_00616">
    <property type="entry name" value="Ureidogly_lyase"/>
    <property type="match status" value="1"/>
</dbReference>
<comment type="subunit">
    <text evidence="1 5">Homodimer.</text>
</comment>
<evidence type="ECO:0000313" key="7">
    <source>
        <dbReference type="Proteomes" id="UP001156690"/>
    </source>
</evidence>
<dbReference type="InterPro" id="IPR007247">
    <property type="entry name" value="Ureidogly_lyase"/>
</dbReference>
<dbReference type="InterPro" id="IPR023525">
    <property type="entry name" value="Ureidogly_lyase_bac"/>
</dbReference>
<dbReference type="InterPro" id="IPR024060">
    <property type="entry name" value="Ureidoglycolate_lyase_dom_sf"/>
</dbReference>
<keyword evidence="3 5" id="KW-0456">Lyase</keyword>
<evidence type="ECO:0000256" key="2">
    <source>
        <dbReference type="ARBA" id="ARBA00022631"/>
    </source>
</evidence>
<proteinExistence type="inferred from homology"/>
<dbReference type="AlphaFoldDB" id="A0AAV5NPU0"/>
<comment type="similarity">
    <text evidence="5">Belongs to the ureidoglycolate lyase family.</text>
</comment>
<dbReference type="Pfam" id="PF04115">
    <property type="entry name" value="Ureidogly_lyase"/>
    <property type="match status" value="1"/>
</dbReference>
<comment type="cofactor">
    <cofactor evidence="5">
        <name>Ni(2+)</name>
        <dbReference type="ChEBI" id="CHEBI:49786"/>
    </cofactor>
</comment>
<dbReference type="InterPro" id="IPR011051">
    <property type="entry name" value="RmlC_Cupin_sf"/>
</dbReference>
<dbReference type="PIRSF" id="PIRSF017306">
    <property type="entry name" value="Ureidogly_hydro"/>
    <property type="match status" value="1"/>
</dbReference>
<keyword evidence="7" id="KW-1185">Reference proteome</keyword>
<dbReference type="CDD" id="cd20298">
    <property type="entry name" value="cupin_UAH"/>
    <property type="match status" value="1"/>
</dbReference>
<sequence length="179" mass="20026">MSSTTKAANELKIEVLSKEAFAPFGDVIEADNREFFFINNGSTKRFHQLAKADTETFGGNTIISIFEATPLDYPLQIRMLERHPLGSQAFMPLLRHPFLIVVAPFAEKPEPTAIRAFISNGKQGVNYHKGIWHHPVLALNSDDQFLVVDRSGEGDNCDEYFFPESDIRTLSLSSGILPK</sequence>
<gene>
    <name evidence="5 6" type="primary">allA</name>
    <name evidence="6" type="ORF">GCM10007932_16420</name>
</gene>
<evidence type="ECO:0000313" key="6">
    <source>
        <dbReference type="EMBL" id="GLQ72282.1"/>
    </source>
</evidence>
<dbReference type="GO" id="GO:0050385">
    <property type="term" value="F:ureidoglycolate lyase activity"/>
    <property type="evidence" value="ECO:0007669"/>
    <property type="project" value="UniProtKB-UniRule"/>
</dbReference>
<comment type="pathway">
    <text evidence="5">Nitrogen metabolism; (S)-allantoin degradation.</text>
</comment>
<dbReference type="NCBIfam" id="NF009932">
    <property type="entry name" value="PRK13395.1"/>
    <property type="match status" value="1"/>
</dbReference>
<name>A0AAV5NPU0_9VIBR</name>
<evidence type="ECO:0000256" key="4">
    <source>
        <dbReference type="ARBA" id="ARBA00047684"/>
    </source>
</evidence>
<dbReference type="EC" id="4.3.2.3" evidence="5"/>
<dbReference type="Proteomes" id="UP001156690">
    <property type="component" value="Unassembled WGS sequence"/>
</dbReference>
<protein>
    <recommendedName>
        <fullName evidence="5">Ureidoglycolate lyase</fullName>
        <ecNumber evidence="5">4.3.2.3</ecNumber>
    </recommendedName>
    <alternativeName>
        <fullName evidence="5">Ureidoglycolatase</fullName>
    </alternativeName>
</protein>
<dbReference type="NCBIfam" id="NF002949">
    <property type="entry name" value="PRK03606.1-2"/>
    <property type="match status" value="1"/>
</dbReference>
<dbReference type="Gene3D" id="2.60.120.480">
    <property type="entry name" value="Ureidoglycolate hydrolase"/>
    <property type="match status" value="1"/>
</dbReference>
<dbReference type="GO" id="GO:0000256">
    <property type="term" value="P:allantoin catabolic process"/>
    <property type="evidence" value="ECO:0007669"/>
    <property type="project" value="UniProtKB-UniRule"/>
</dbReference>
<keyword evidence="2 5" id="KW-0659">Purine metabolism</keyword>
<evidence type="ECO:0000256" key="3">
    <source>
        <dbReference type="ARBA" id="ARBA00023239"/>
    </source>
</evidence>
<comment type="catalytic activity">
    <reaction evidence="4 5">
        <text>(S)-ureidoglycolate = urea + glyoxylate</text>
        <dbReference type="Rhea" id="RHEA:11304"/>
        <dbReference type="ChEBI" id="CHEBI:16199"/>
        <dbReference type="ChEBI" id="CHEBI:36655"/>
        <dbReference type="ChEBI" id="CHEBI:57296"/>
        <dbReference type="EC" id="4.3.2.3"/>
    </reaction>
</comment>
<dbReference type="EMBL" id="BSNX01000012">
    <property type="protein sequence ID" value="GLQ72282.1"/>
    <property type="molecule type" value="Genomic_DNA"/>
</dbReference>
<evidence type="ECO:0000256" key="5">
    <source>
        <dbReference type="HAMAP-Rule" id="MF_00616"/>
    </source>
</evidence>
<evidence type="ECO:0000256" key="1">
    <source>
        <dbReference type="ARBA" id="ARBA00011738"/>
    </source>
</evidence>
<organism evidence="6 7">
    <name type="scientific">Vibrio penaeicida</name>
    <dbReference type="NCBI Taxonomy" id="104609"/>
    <lineage>
        <taxon>Bacteria</taxon>
        <taxon>Pseudomonadati</taxon>
        <taxon>Pseudomonadota</taxon>
        <taxon>Gammaproteobacteria</taxon>
        <taxon>Vibrionales</taxon>
        <taxon>Vibrionaceae</taxon>
        <taxon>Vibrio</taxon>
    </lineage>
</organism>
<reference evidence="7" key="1">
    <citation type="journal article" date="2019" name="Int. J. Syst. Evol. Microbiol.">
        <title>The Global Catalogue of Microorganisms (GCM) 10K type strain sequencing project: providing services to taxonomists for standard genome sequencing and annotation.</title>
        <authorList>
            <consortium name="The Broad Institute Genomics Platform"/>
            <consortium name="The Broad Institute Genome Sequencing Center for Infectious Disease"/>
            <person name="Wu L."/>
            <person name="Ma J."/>
        </authorList>
    </citation>
    <scope>NUCLEOTIDE SEQUENCE [LARGE SCALE GENOMIC DNA]</scope>
    <source>
        <strain evidence="7">NBRC 15640</strain>
    </source>
</reference>
<dbReference type="PANTHER" id="PTHR21221">
    <property type="entry name" value="UREIDOGLYCOLATE HYDROLASE"/>
    <property type="match status" value="1"/>
</dbReference>